<evidence type="ECO:0000313" key="7">
    <source>
        <dbReference type="Proteomes" id="UP000017052"/>
    </source>
</evidence>
<dbReference type="PANTHER" id="PTHR43527">
    <property type="entry name" value="4-DIPHOSPHOCYTIDYL-2-C-METHYL-D-ERYTHRITOL KINASE, CHLOROPLASTIC"/>
    <property type="match status" value="1"/>
</dbReference>
<dbReference type="InterPro" id="IPR020568">
    <property type="entry name" value="Ribosomal_Su5_D2-typ_SF"/>
</dbReference>
<evidence type="ECO:0000259" key="5">
    <source>
        <dbReference type="Pfam" id="PF00288"/>
    </source>
</evidence>
<keyword evidence="7" id="KW-1185">Reference proteome</keyword>
<dbReference type="SUPFAM" id="SSF54211">
    <property type="entry name" value="Ribosomal protein S5 domain 2-like"/>
    <property type="match status" value="1"/>
</dbReference>
<dbReference type="RefSeq" id="WP_021796733.1">
    <property type="nucleotide sequence ID" value="NZ_ACVN02000076.1"/>
</dbReference>
<name>U2QCY9_9ACTN</name>
<organism evidence="6 7">
    <name type="scientific">Propionibacterium acidifaciens F0233</name>
    <dbReference type="NCBI Taxonomy" id="553198"/>
    <lineage>
        <taxon>Bacteria</taxon>
        <taxon>Bacillati</taxon>
        <taxon>Actinomycetota</taxon>
        <taxon>Actinomycetes</taxon>
        <taxon>Propionibacteriales</taxon>
        <taxon>Propionibacteriaceae</taxon>
        <taxon>Propionibacterium</taxon>
    </lineage>
</organism>
<keyword evidence="1" id="KW-0808">Transferase</keyword>
<protein>
    <submittedName>
        <fullName evidence="6">GHMP kinase, N-terminal domain protein</fullName>
    </submittedName>
</protein>
<evidence type="ECO:0000313" key="6">
    <source>
        <dbReference type="EMBL" id="ERK60730.1"/>
    </source>
</evidence>
<dbReference type="EMBL" id="ACVN02000076">
    <property type="protein sequence ID" value="ERK60730.1"/>
    <property type="molecule type" value="Genomic_DNA"/>
</dbReference>
<evidence type="ECO:0000256" key="1">
    <source>
        <dbReference type="ARBA" id="ARBA00022679"/>
    </source>
</evidence>
<dbReference type="Pfam" id="PF00288">
    <property type="entry name" value="GHMP_kinases_N"/>
    <property type="match status" value="1"/>
</dbReference>
<sequence>MRVGAPAKINLTLRVAARGEDGYHRLSTVFHAVSLGDRMRLTDRPGRISVVTRGEHARHVADDETNLAVRAARAVRDRFGGPRMGAHLEIEKDIPVAGGMAGGSADCAAALVGAVRLWGLDVGDAELFELAAELGSDVPFALLGGTALGAG</sequence>
<proteinExistence type="predicted"/>
<dbReference type="AlphaFoldDB" id="U2QCY9"/>
<keyword evidence="4" id="KW-0067">ATP-binding</keyword>
<dbReference type="PANTHER" id="PTHR43527:SF2">
    <property type="entry name" value="4-DIPHOSPHOCYTIDYL-2-C-METHYL-D-ERYTHRITOL KINASE, CHLOROPLASTIC"/>
    <property type="match status" value="1"/>
</dbReference>
<reference evidence="6" key="1">
    <citation type="submission" date="2013-08" db="EMBL/GenBank/DDBJ databases">
        <authorList>
            <person name="Durkin A.S."/>
            <person name="Haft D.R."/>
            <person name="McCorrison J."/>
            <person name="Torralba M."/>
            <person name="Gillis M."/>
            <person name="Haft D.H."/>
            <person name="Methe B."/>
            <person name="Sutton G."/>
            <person name="Nelson K.E."/>
        </authorList>
    </citation>
    <scope>NUCLEOTIDE SEQUENCE [LARGE SCALE GENOMIC DNA]</scope>
    <source>
        <strain evidence="6">F0233</strain>
    </source>
</reference>
<keyword evidence="2" id="KW-0547">Nucleotide-binding</keyword>
<evidence type="ECO:0000256" key="3">
    <source>
        <dbReference type="ARBA" id="ARBA00022777"/>
    </source>
</evidence>
<dbReference type="Gene3D" id="3.30.230.10">
    <property type="match status" value="1"/>
</dbReference>
<evidence type="ECO:0000256" key="2">
    <source>
        <dbReference type="ARBA" id="ARBA00022741"/>
    </source>
</evidence>
<evidence type="ECO:0000256" key="4">
    <source>
        <dbReference type="ARBA" id="ARBA00022840"/>
    </source>
</evidence>
<keyword evidence="3 6" id="KW-0418">Kinase</keyword>
<feature type="domain" description="GHMP kinase N-terminal" evidence="5">
    <location>
        <begin position="66"/>
        <end position="145"/>
    </location>
</feature>
<comment type="caution">
    <text evidence="6">The sequence shown here is derived from an EMBL/GenBank/DDBJ whole genome shotgun (WGS) entry which is preliminary data.</text>
</comment>
<gene>
    <name evidence="6" type="ORF">HMPREF0682_0002</name>
</gene>
<dbReference type="InterPro" id="IPR006204">
    <property type="entry name" value="GHMP_kinase_N_dom"/>
</dbReference>
<dbReference type="InterPro" id="IPR014721">
    <property type="entry name" value="Ribsml_uS5_D2-typ_fold_subgr"/>
</dbReference>
<dbReference type="GO" id="GO:0050515">
    <property type="term" value="F:4-(cytidine 5'-diphospho)-2-C-methyl-D-erythritol kinase activity"/>
    <property type="evidence" value="ECO:0007669"/>
    <property type="project" value="TreeGrafter"/>
</dbReference>
<dbReference type="Proteomes" id="UP000017052">
    <property type="component" value="Unassembled WGS sequence"/>
</dbReference>
<accession>U2QCY9</accession>
<feature type="non-terminal residue" evidence="6">
    <location>
        <position position="151"/>
    </location>
</feature>
<dbReference type="GO" id="GO:0005524">
    <property type="term" value="F:ATP binding"/>
    <property type="evidence" value="ECO:0007669"/>
    <property type="project" value="UniProtKB-KW"/>
</dbReference>